<dbReference type="EMBL" id="JAQIZT010000018">
    <property type="protein sequence ID" value="KAJ6957899.1"/>
    <property type="molecule type" value="Genomic_DNA"/>
</dbReference>
<proteinExistence type="predicted"/>
<gene>
    <name evidence="1" type="ORF">NC653_039768</name>
</gene>
<name>A0AAD6LCN5_9ROSI</name>
<sequence length="68" mass="7877">MSTTLTQQVLDEFLYTRTYNPVVELDLLAIRTKRQSVDALSHHDPNKKGNKAEVKSILLQTLDETVWY</sequence>
<protein>
    <submittedName>
        <fullName evidence="1">Uncharacterized protein</fullName>
    </submittedName>
</protein>
<dbReference type="AlphaFoldDB" id="A0AAD6LCN5"/>
<keyword evidence="2" id="KW-1185">Reference proteome</keyword>
<evidence type="ECO:0000313" key="2">
    <source>
        <dbReference type="Proteomes" id="UP001164929"/>
    </source>
</evidence>
<accession>A0AAD6LCN5</accession>
<organism evidence="1 2">
    <name type="scientific">Populus alba x Populus x berolinensis</name>
    <dbReference type="NCBI Taxonomy" id="444605"/>
    <lineage>
        <taxon>Eukaryota</taxon>
        <taxon>Viridiplantae</taxon>
        <taxon>Streptophyta</taxon>
        <taxon>Embryophyta</taxon>
        <taxon>Tracheophyta</taxon>
        <taxon>Spermatophyta</taxon>
        <taxon>Magnoliopsida</taxon>
        <taxon>eudicotyledons</taxon>
        <taxon>Gunneridae</taxon>
        <taxon>Pentapetalae</taxon>
        <taxon>rosids</taxon>
        <taxon>fabids</taxon>
        <taxon>Malpighiales</taxon>
        <taxon>Salicaceae</taxon>
        <taxon>Saliceae</taxon>
        <taxon>Populus</taxon>
    </lineage>
</organism>
<comment type="caution">
    <text evidence="1">The sequence shown here is derived from an EMBL/GenBank/DDBJ whole genome shotgun (WGS) entry which is preliminary data.</text>
</comment>
<reference evidence="1 2" key="1">
    <citation type="journal article" date="2023" name="Mol. Ecol. Resour.">
        <title>Chromosome-level genome assembly of a triploid poplar Populus alba 'Berolinensis'.</title>
        <authorList>
            <person name="Chen S."/>
            <person name="Yu Y."/>
            <person name="Wang X."/>
            <person name="Wang S."/>
            <person name="Zhang T."/>
            <person name="Zhou Y."/>
            <person name="He R."/>
            <person name="Meng N."/>
            <person name="Wang Y."/>
            <person name="Liu W."/>
            <person name="Liu Z."/>
            <person name="Liu J."/>
            <person name="Guo Q."/>
            <person name="Huang H."/>
            <person name="Sederoff R.R."/>
            <person name="Wang G."/>
            <person name="Qu G."/>
            <person name="Chen S."/>
        </authorList>
    </citation>
    <scope>NUCLEOTIDE SEQUENCE [LARGE SCALE GENOMIC DNA]</scope>
    <source>
        <strain evidence="1">SC-2020</strain>
    </source>
</reference>
<evidence type="ECO:0000313" key="1">
    <source>
        <dbReference type="EMBL" id="KAJ6957899.1"/>
    </source>
</evidence>
<dbReference type="Proteomes" id="UP001164929">
    <property type="component" value="Chromosome 18"/>
</dbReference>